<dbReference type="GO" id="GO:0005737">
    <property type="term" value="C:cytoplasm"/>
    <property type="evidence" value="ECO:0007669"/>
    <property type="project" value="TreeGrafter"/>
</dbReference>
<reference evidence="7" key="1">
    <citation type="submission" date="2020-04" db="EMBL/GenBank/DDBJ databases">
        <authorList>
            <person name="Zhang T."/>
        </authorList>
    </citation>
    <scope>NUCLEOTIDE SEQUENCE</scope>
    <source>
        <strain evidence="7">HKST-UBA11</strain>
    </source>
</reference>
<dbReference type="Pfam" id="PF01926">
    <property type="entry name" value="MMR_HSR1"/>
    <property type="match status" value="1"/>
</dbReference>
<evidence type="ECO:0000256" key="3">
    <source>
        <dbReference type="ARBA" id="ARBA00022840"/>
    </source>
</evidence>
<dbReference type="Proteomes" id="UP000754563">
    <property type="component" value="Unassembled WGS sequence"/>
</dbReference>
<comment type="caution">
    <text evidence="7">The sequence shown here is derived from an EMBL/GenBank/DDBJ whole genome shotgun (WGS) entry which is preliminary data.</text>
</comment>
<dbReference type="FunFam" id="1.10.150.300:FF:000001">
    <property type="entry name" value="Ribosome-binding ATPase YchF"/>
    <property type="match status" value="1"/>
</dbReference>
<feature type="binding site" evidence="5">
    <location>
        <begin position="12"/>
        <end position="17"/>
    </location>
    <ligand>
        <name>ATP</name>
        <dbReference type="ChEBI" id="CHEBI:30616"/>
    </ligand>
</feature>
<evidence type="ECO:0000313" key="8">
    <source>
        <dbReference type="Proteomes" id="UP000754563"/>
    </source>
</evidence>
<dbReference type="GO" id="GO:0005525">
    <property type="term" value="F:GTP binding"/>
    <property type="evidence" value="ECO:0007669"/>
    <property type="project" value="InterPro"/>
</dbReference>
<dbReference type="InterPro" id="IPR012675">
    <property type="entry name" value="Beta-grasp_dom_sf"/>
</dbReference>
<evidence type="ECO:0000313" key="7">
    <source>
        <dbReference type="EMBL" id="MCA9385946.1"/>
    </source>
</evidence>
<evidence type="ECO:0000256" key="4">
    <source>
        <dbReference type="ARBA" id="ARBA00022842"/>
    </source>
</evidence>
<evidence type="ECO:0000256" key="5">
    <source>
        <dbReference type="HAMAP-Rule" id="MF_00944"/>
    </source>
</evidence>
<dbReference type="GO" id="GO:0016887">
    <property type="term" value="F:ATP hydrolysis activity"/>
    <property type="evidence" value="ECO:0007669"/>
    <property type="project" value="UniProtKB-UniRule"/>
</dbReference>
<feature type="domain" description="OBG-type G" evidence="6">
    <location>
        <begin position="3"/>
        <end position="272"/>
    </location>
</feature>
<dbReference type="AlphaFoldDB" id="A0A955RKM9"/>
<dbReference type="CDD" id="cd04867">
    <property type="entry name" value="TGS_YchF_OLA1"/>
    <property type="match status" value="1"/>
</dbReference>
<dbReference type="InterPro" id="IPR006073">
    <property type="entry name" value="GTP-bd"/>
</dbReference>
<dbReference type="Gene3D" id="1.10.150.300">
    <property type="entry name" value="TGS-like domain"/>
    <property type="match status" value="1"/>
</dbReference>
<protein>
    <recommendedName>
        <fullName evidence="5">Ribosome-binding ATPase YchF</fullName>
    </recommendedName>
</protein>
<dbReference type="Gene3D" id="3.40.50.300">
    <property type="entry name" value="P-loop containing nucleotide triphosphate hydrolases"/>
    <property type="match status" value="1"/>
</dbReference>
<keyword evidence="1" id="KW-0479">Metal-binding</keyword>
<dbReference type="PANTHER" id="PTHR23305:SF18">
    <property type="entry name" value="OBG-TYPE G DOMAIN-CONTAINING PROTEIN"/>
    <property type="match status" value="1"/>
</dbReference>
<dbReference type="FunFam" id="3.10.20.30:FF:000001">
    <property type="entry name" value="Ribosome-binding ATPase YchF"/>
    <property type="match status" value="1"/>
</dbReference>
<dbReference type="GO" id="GO:0005524">
    <property type="term" value="F:ATP binding"/>
    <property type="evidence" value="ECO:0007669"/>
    <property type="project" value="UniProtKB-UniRule"/>
</dbReference>
<dbReference type="HAMAP" id="MF_00944">
    <property type="entry name" value="YchF_OLA1_ATPase"/>
    <property type="match status" value="1"/>
</dbReference>
<dbReference type="PIRSF" id="PIRSF006641">
    <property type="entry name" value="CHP00092"/>
    <property type="match status" value="1"/>
</dbReference>
<evidence type="ECO:0000256" key="2">
    <source>
        <dbReference type="ARBA" id="ARBA00022741"/>
    </source>
</evidence>
<dbReference type="GO" id="GO:0043023">
    <property type="term" value="F:ribosomal large subunit binding"/>
    <property type="evidence" value="ECO:0007669"/>
    <property type="project" value="UniProtKB-UniRule"/>
</dbReference>
<accession>A0A955RKM9</accession>
<name>A0A955RKM9_9BACT</name>
<comment type="similarity">
    <text evidence="5">Belongs to the TRAFAC class OBG-HflX-like GTPase superfamily. OBG GTPase family. YchF/OLA1 subfamily.</text>
</comment>
<keyword evidence="4" id="KW-0460">Magnesium</keyword>
<dbReference type="InterPro" id="IPR004396">
    <property type="entry name" value="ATPase_YchF/OLA1"/>
</dbReference>
<organism evidence="7 8">
    <name type="scientific">Candidatus Dojkabacteria bacterium</name>
    <dbReference type="NCBI Taxonomy" id="2099670"/>
    <lineage>
        <taxon>Bacteria</taxon>
        <taxon>Candidatus Dojkabacteria</taxon>
    </lineage>
</organism>
<dbReference type="Pfam" id="PF06071">
    <property type="entry name" value="YchF-GTPase_C"/>
    <property type="match status" value="1"/>
</dbReference>
<sequence>MNLSIGIVGLPNVGKSTLFNALTNSTVEAQNYPFCTIEPNKGIVPIKDSRLDKLAEIEKSKRKVNAVVEFVDIAGLVKGAATGAGLGNQFLSHIREVAAIAHVVRDFEDDNIIHVDGKIDPTSDIETIELELILKDIETLQKRMATIQAKARSDKKAMQEYEWMDGLLKHLESGQRAFDYDSEGISEEVIIARKSMCLLTDKPQLYIINKRIENENDTKSSLTTKPNIAMDIKLEYELSQLDDEEKKEYLSEFNLEYTGLERLTRACFELLGLCNFFTAGEQESRSWTIQLDTKAQGAAGAIHTDFAKNFIAADVVSYESFVEFNGWNGAREHGKVRLEGKDYVVKDGDIIIFKHN</sequence>
<dbReference type="InterPro" id="IPR027417">
    <property type="entry name" value="P-loop_NTPase"/>
</dbReference>
<dbReference type="NCBIfam" id="TIGR00092">
    <property type="entry name" value="redox-regulated ATPase YchF"/>
    <property type="match status" value="1"/>
</dbReference>
<evidence type="ECO:0000256" key="1">
    <source>
        <dbReference type="ARBA" id="ARBA00022723"/>
    </source>
</evidence>
<evidence type="ECO:0000259" key="6">
    <source>
        <dbReference type="PROSITE" id="PS51710"/>
    </source>
</evidence>
<keyword evidence="3 5" id="KW-0067">ATP-binding</keyword>
<dbReference type="PRINTS" id="PR00326">
    <property type="entry name" value="GTP1OBG"/>
</dbReference>
<proteinExistence type="inferred from homology"/>
<dbReference type="SUPFAM" id="SSF52540">
    <property type="entry name" value="P-loop containing nucleoside triphosphate hydrolases"/>
    <property type="match status" value="1"/>
</dbReference>
<dbReference type="InterPro" id="IPR012676">
    <property type="entry name" value="TGS-like"/>
</dbReference>
<dbReference type="CDD" id="cd01900">
    <property type="entry name" value="YchF"/>
    <property type="match status" value="1"/>
</dbReference>
<dbReference type="PANTHER" id="PTHR23305">
    <property type="entry name" value="OBG GTPASE FAMILY"/>
    <property type="match status" value="1"/>
</dbReference>
<reference evidence="7" key="2">
    <citation type="journal article" date="2021" name="Microbiome">
        <title>Successional dynamics and alternative stable states in a saline activated sludge microbial community over 9 years.</title>
        <authorList>
            <person name="Wang Y."/>
            <person name="Ye J."/>
            <person name="Ju F."/>
            <person name="Liu L."/>
            <person name="Boyd J.A."/>
            <person name="Deng Y."/>
            <person name="Parks D.H."/>
            <person name="Jiang X."/>
            <person name="Yin X."/>
            <person name="Woodcroft B.J."/>
            <person name="Tyson G.W."/>
            <person name="Hugenholtz P."/>
            <person name="Polz M.F."/>
            <person name="Zhang T."/>
        </authorList>
    </citation>
    <scope>NUCLEOTIDE SEQUENCE</scope>
    <source>
        <strain evidence="7">HKST-UBA11</strain>
    </source>
</reference>
<comment type="function">
    <text evidence="5">ATPase that binds to both the 70S ribosome and the 50S ribosomal subunit in a nucleotide-independent manner.</text>
</comment>
<dbReference type="InterPro" id="IPR013029">
    <property type="entry name" value="YchF_C"/>
</dbReference>
<dbReference type="EMBL" id="JAGQLH010000060">
    <property type="protein sequence ID" value="MCA9385946.1"/>
    <property type="molecule type" value="Genomic_DNA"/>
</dbReference>
<dbReference type="SUPFAM" id="SSF81271">
    <property type="entry name" value="TGS-like"/>
    <property type="match status" value="1"/>
</dbReference>
<dbReference type="GO" id="GO:0046872">
    <property type="term" value="F:metal ion binding"/>
    <property type="evidence" value="ECO:0007669"/>
    <property type="project" value="UniProtKB-KW"/>
</dbReference>
<dbReference type="InterPro" id="IPR041706">
    <property type="entry name" value="YchF_N"/>
</dbReference>
<dbReference type="InterPro" id="IPR031167">
    <property type="entry name" value="G_OBG"/>
</dbReference>
<dbReference type="InterPro" id="IPR023192">
    <property type="entry name" value="TGS-like_dom_sf"/>
</dbReference>
<keyword evidence="2 5" id="KW-0547">Nucleotide-binding</keyword>
<dbReference type="PROSITE" id="PS51710">
    <property type="entry name" value="G_OBG"/>
    <property type="match status" value="1"/>
</dbReference>
<gene>
    <name evidence="5 7" type="primary">ychF</name>
    <name evidence="7" type="ORF">KC717_04850</name>
</gene>
<dbReference type="Gene3D" id="3.10.20.30">
    <property type="match status" value="1"/>
</dbReference>